<gene>
    <name evidence="8" type="ORF">BWQ96_08123</name>
</gene>
<accession>A0A2V3IJ65</accession>
<evidence type="ECO:0000256" key="4">
    <source>
        <dbReference type="ARBA" id="ARBA00022989"/>
    </source>
</evidence>
<keyword evidence="4" id="KW-1133">Transmembrane helix</keyword>
<feature type="domain" description="MSP" evidence="7">
    <location>
        <begin position="178"/>
        <end position="315"/>
    </location>
</feature>
<name>A0A2V3IJ65_9FLOR</name>
<feature type="domain" description="MSP" evidence="7">
    <location>
        <begin position="41"/>
        <end position="167"/>
    </location>
</feature>
<reference evidence="8 9" key="1">
    <citation type="journal article" date="2018" name="Mol. Biol. Evol.">
        <title>Analysis of the draft genome of the red seaweed Gracilariopsis chorda provides insights into genome size evolution in Rhodophyta.</title>
        <authorList>
            <person name="Lee J."/>
            <person name="Yang E.C."/>
            <person name="Graf L."/>
            <person name="Yang J.H."/>
            <person name="Qiu H."/>
            <person name="Zel Zion U."/>
            <person name="Chan C.X."/>
            <person name="Stephens T.G."/>
            <person name="Weber A.P.M."/>
            <person name="Boo G.H."/>
            <person name="Boo S.M."/>
            <person name="Kim K.M."/>
            <person name="Shin Y."/>
            <person name="Jung M."/>
            <person name="Lee S.J."/>
            <person name="Yim H.S."/>
            <person name="Lee J.H."/>
            <person name="Bhattacharya D."/>
            <person name="Yoon H.S."/>
        </authorList>
    </citation>
    <scope>NUCLEOTIDE SEQUENCE [LARGE SCALE GENOMIC DNA]</scope>
    <source>
        <strain evidence="8 9">SKKU-2015</strain>
        <tissue evidence="8">Whole body</tissue>
    </source>
</reference>
<sequence>MPTILRTPPSGSAPAPKTPPPIKPSQPNGSSESTQTDPDTFFKCHPARRLIFRSALDKHSAQTLKITNTSTEPLLYKVKTNEHRTYVVKFGSGIVEPDCSVEVEVIQRALRVFPRPQDIARHRFLVVTAPISAVSTGGIGKPDNATELWSRVPAASVIKRTLGVIVQQSAFYIPVDQLITFKPSILAFVPSQDPNGSCCSHLDVTNISDFPVLFKMKTTNQMGYVVRPRVGILDPKQTYRIELSSQPKSKRMDANGEITANPIVPVSRPTSHDKFKLEVTAVQSESLLGNVTPQDLWPRVLPGDVSTVVFPVLRNADPRKLSPSELPDRAAHRLQADIDSSLALNGSSRIRRSGSFVDTLEDILFWTPKTLRLRAQNDSGQQASILHLSNISEKTLLYRIKTPNTGLYEFFPQMDLIPAYDSVNISVNVQNLTVMCDNWVSLSDKASIEVAKIHVKLEGSFNKDENDLEDMWSSIPEEDIMKASFPIQIHNRL</sequence>
<comment type="caution">
    <text evidence="8">The sequence shown here is derived from an EMBL/GenBank/DDBJ whole genome shotgun (WGS) entry which is preliminary data.</text>
</comment>
<dbReference type="InterPro" id="IPR013783">
    <property type="entry name" value="Ig-like_fold"/>
</dbReference>
<dbReference type="Gene3D" id="2.60.40.10">
    <property type="entry name" value="Immunoglobulins"/>
    <property type="match status" value="3"/>
</dbReference>
<feature type="domain" description="MSP" evidence="7">
    <location>
        <begin position="363"/>
        <end position="490"/>
    </location>
</feature>
<dbReference type="Proteomes" id="UP000247409">
    <property type="component" value="Unassembled WGS sequence"/>
</dbReference>
<evidence type="ECO:0000256" key="2">
    <source>
        <dbReference type="ARBA" id="ARBA00008932"/>
    </source>
</evidence>
<evidence type="ECO:0000313" key="9">
    <source>
        <dbReference type="Proteomes" id="UP000247409"/>
    </source>
</evidence>
<dbReference type="GO" id="GO:0005886">
    <property type="term" value="C:plasma membrane"/>
    <property type="evidence" value="ECO:0007669"/>
    <property type="project" value="TreeGrafter"/>
</dbReference>
<feature type="compositionally biased region" description="Polar residues" evidence="6">
    <location>
        <begin position="28"/>
        <end position="38"/>
    </location>
</feature>
<dbReference type="EMBL" id="NBIV01000175">
    <property type="protein sequence ID" value="PXF42145.1"/>
    <property type="molecule type" value="Genomic_DNA"/>
</dbReference>
<evidence type="ECO:0000313" key="8">
    <source>
        <dbReference type="EMBL" id="PXF42145.1"/>
    </source>
</evidence>
<comment type="similarity">
    <text evidence="2">Belongs to the VAMP-associated protein (VAP) (TC 9.B.17) family.</text>
</comment>
<comment type="subcellular location">
    <subcellularLocation>
        <location evidence="1">Membrane</location>
        <topology evidence="1">Single-pass type IV membrane protein</topology>
    </subcellularLocation>
</comment>
<feature type="region of interest" description="Disordered" evidence="6">
    <location>
        <begin position="1"/>
        <end position="40"/>
    </location>
</feature>
<dbReference type="PROSITE" id="PS50202">
    <property type="entry name" value="MSP"/>
    <property type="match status" value="3"/>
</dbReference>
<keyword evidence="5" id="KW-0472">Membrane</keyword>
<dbReference type="InterPro" id="IPR000535">
    <property type="entry name" value="MSP_dom"/>
</dbReference>
<dbReference type="AlphaFoldDB" id="A0A2V3IJ65"/>
<evidence type="ECO:0000256" key="1">
    <source>
        <dbReference type="ARBA" id="ARBA00004211"/>
    </source>
</evidence>
<dbReference type="GO" id="GO:0005789">
    <property type="term" value="C:endoplasmic reticulum membrane"/>
    <property type="evidence" value="ECO:0007669"/>
    <property type="project" value="InterPro"/>
</dbReference>
<dbReference type="OrthoDB" id="264603at2759"/>
<evidence type="ECO:0000256" key="5">
    <source>
        <dbReference type="ARBA" id="ARBA00023136"/>
    </source>
</evidence>
<dbReference type="InterPro" id="IPR008962">
    <property type="entry name" value="PapD-like_sf"/>
</dbReference>
<keyword evidence="9" id="KW-1185">Reference proteome</keyword>
<dbReference type="GO" id="GO:0090158">
    <property type="term" value="P:endoplasmic reticulum membrane organization"/>
    <property type="evidence" value="ECO:0007669"/>
    <property type="project" value="TreeGrafter"/>
</dbReference>
<dbReference type="PANTHER" id="PTHR10809">
    <property type="entry name" value="VESICLE-ASSOCIATED MEMBRANE PROTEIN-ASSOCIATED PROTEIN"/>
    <property type="match status" value="1"/>
</dbReference>
<dbReference type="Pfam" id="PF00635">
    <property type="entry name" value="Motile_Sperm"/>
    <property type="match status" value="3"/>
</dbReference>
<dbReference type="PANTHER" id="PTHR10809:SF6">
    <property type="entry name" value="AT11025P-RELATED"/>
    <property type="match status" value="1"/>
</dbReference>
<evidence type="ECO:0000256" key="3">
    <source>
        <dbReference type="ARBA" id="ARBA00022692"/>
    </source>
</evidence>
<organism evidence="8 9">
    <name type="scientific">Gracilariopsis chorda</name>
    <dbReference type="NCBI Taxonomy" id="448386"/>
    <lineage>
        <taxon>Eukaryota</taxon>
        <taxon>Rhodophyta</taxon>
        <taxon>Florideophyceae</taxon>
        <taxon>Rhodymeniophycidae</taxon>
        <taxon>Gracilariales</taxon>
        <taxon>Gracilariaceae</taxon>
        <taxon>Gracilariopsis</taxon>
    </lineage>
</organism>
<evidence type="ECO:0000259" key="7">
    <source>
        <dbReference type="PROSITE" id="PS50202"/>
    </source>
</evidence>
<dbReference type="InterPro" id="IPR016763">
    <property type="entry name" value="VAP"/>
</dbReference>
<dbReference type="SUPFAM" id="SSF49354">
    <property type="entry name" value="PapD-like"/>
    <property type="match status" value="3"/>
</dbReference>
<keyword evidence="3" id="KW-0812">Transmembrane</keyword>
<protein>
    <submittedName>
        <fullName evidence="8">Vesicle-associated membrane protein-associated protein</fullName>
    </submittedName>
</protein>
<evidence type="ECO:0000256" key="6">
    <source>
        <dbReference type="SAM" id="MobiDB-lite"/>
    </source>
</evidence>
<dbReference type="STRING" id="448386.A0A2V3IJ65"/>
<dbReference type="GO" id="GO:0061817">
    <property type="term" value="P:endoplasmic reticulum-plasma membrane tethering"/>
    <property type="evidence" value="ECO:0007669"/>
    <property type="project" value="TreeGrafter"/>
</dbReference>
<proteinExistence type="inferred from homology"/>